<feature type="compositionally biased region" description="Polar residues" evidence="3">
    <location>
        <begin position="843"/>
        <end position="853"/>
    </location>
</feature>
<feature type="compositionally biased region" description="Low complexity" evidence="3">
    <location>
        <begin position="384"/>
        <end position="396"/>
    </location>
</feature>
<dbReference type="Proteomes" id="UP001177023">
    <property type="component" value="Unassembled WGS sequence"/>
</dbReference>
<protein>
    <recommendedName>
        <fullName evidence="4">KANL2-like probable zinc-finger domain-containing protein</fullName>
    </recommendedName>
</protein>
<feature type="non-terminal residue" evidence="5">
    <location>
        <position position="867"/>
    </location>
</feature>
<feature type="domain" description="KANL2-like probable zinc-finger" evidence="4">
    <location>
        <begin position="273"/>
        <end position="309"/>
    </location>
</feature>
<gene>
    <name evidence="5" type="ORF">MSPICULIGERA_LOCUS11978</name>
</gene>
<dbReference type="Pfam" id="PF13891">
    <property type="entry name" value="zf-C3HC3H_KANSL2"/>
    <property type="match status" value="1"/>
</dbReference>
<feature type="compositionally biased region" description="Polar residues" evidence="3">
    <location>
        <begin position="556"/>
        <end position="573"/>
    </location>
</feature>
<feature type="region of interest" description="Disordered" evidence="3">
    <location>
        <begin position="785"/>
        <end position="867"/>
    </location>
</feature>
<proteinExistence type="predicted"/>
<feature type="region of interest" description="Disordered" evidence="3">
    <location>
        <begin position="597"/>
        <end position="616"/>
    </location>
</feature>
<sequence>MLHADPSFERVPGTLACFRKKEYDKTLYAECSYVSQRTLLKCNNVTPREILAKNKGICEEHKLQSQFIGKNYQEELLRYENDPSERLTYKPFNRYGNVVSEEDPALASTVSVSLDRSARNIISSLPANHPLKSAGAYTESDLIRMQLSEVEAAIESAQLLKKVTVEKQRRHLNDIMKARRNRMAHGDFVKLPIDSRSKELLIAVEHVVETDRRPVRLTKARKELLKPRRLCLYGNYRFESKTHTIPRTSEEDVRSVVVSLLNTVSQRIDFNLSEGCRGAALPGSPFCMQHVRFDARQKIFALCKLCREPAIDFADGLCNRHRSEKVVPKREFPKLSYHQPLSIAVPGLQQMPGPSGENSYLKKMLPRPSPMPSLIAKPLPYKSQQQQPPRPHIQIPTHFAATDEDSNSTPSPAAFQAGDQFRPLVQKRPSPKKKRTDQDPQYCARTRPFHPDNFNTKQPRAKPQPKQLPQKRTYTEMQQGSSNGGQPGEQRPQQHHPEPYAFEVMPGDNEIPPRYAAPYAPQQRPQPGKPPFDGQAVRLPGPPRQPGQAPPPGSSEFPSLSQNPPRPVQQPQYQGPMPKGAVIQRPPHQSLVYRNHPAGQAEGQFVPGGPPTGQPRFQQYRVLSANQLQQQQRYPVEQRRPIYLAAQDPNAPPQRVIEMLVPGMREAHPSPPFQPDGADRLQQQQQQQMLGPSSQPLPGQPRPQPNYVHLSMPQNNSPMPISRPLSTGRQQFVQIPLPIPPHRLMAAAAQPAPVPRLPSPLLEPGPSTSDEGPIPAHPSMAMTEVTDASTRPRISPVAPEHPAEIRGPENMDCDDAPIISPPTVTKEAPPTPPNPLDMLACTALSQVAQTDAAEQQDGASPDHSPEV</sequence>
<evidence type="ECO:0000256" key="2">
    <source>
        <dbReference type="ARBA" id="ARBA00023242"/>
    </source>
</evidence>
<dbReference type="EMBL" id="CATQJA010002621">
    <property type="protein sequence ID" value="CAJ0573625.1"/>
    <property type="molecule type" value="Genomic_DNA"/>
</dbReference>
<accession>A0AA36CQW8</accession>
<comment type="caution">
    <text evidence="5">The sequence shown here is derived from an EMBL/GenBank/DDBJ whole genome shotgun (WGS) entry which is preliminary data.</text>
</comment>
<dbReference type="InterPro" id="IPR025927">
    <property type="entry name" value="Znf_KANL2-like"/>
</dbReference>
<evidence type="ECO:0000313" key="5">
    <source>
        <dbReference type="EMBL" id="CAJ0573625.1"/>
    </source>
</evidence>
<organism evidence="5 6">
    <name type="scientific">Mesorhabditis spiculigera</name>
    <dbReference type="NCBI Taxonomy" id="96644"/>
    <lineage>
        <taxon>Eukaryota</taxon>
        <taxon>Metazoa</taxon>
        <taxon>Ecdysozoa</taxon>
        <taxon>Nematoda</taxon>
        <taxon>Chromadorea</taxon>
        <taxon>Rhabditida</taxon>
        <taxon>Rhabditina</taxon>
        <taxon>Rhabditomorpha</taxon>
        <taxon>Rhabditoidea</taxon>
        <taxon>Rhabditidae</taxon>
        <taxon>Mesorhabditinae</taxon>
        <taxon>Mesorhabditis</taxon>
    </lineage>
</organism>
<feature type="compositionally biased region" description="Polar residues" evidence="3">
    <location>
        <begin position="470"/>
        <end position="481"/>
    </location>
</feature>
<feature type="region of interest" description="Disordered" evidence="3">
    <location>
        <begin position="664"/>
        <end position="719"/>
    </location>
</feature>
<feature type="compositionally biased region" description="Pro residues" evidence="3">
    <location>
        <begin position="540"/>
        <end position="553"/>
    </location>
</feature>
<evidence type="ECO:0000313" key="6">
    <source>
        <dbReference type="Proteomes" id="UP001177023"/>
    </source>
</evidence>
<name>A0AA36CQW8_9BILA</name>
<keyword evidence="6" id="KW-1185">Reference proteome</keyword>
<evidence type="ECO:0000256" key="1">
    <source>
        <dbReference type="ARBA" id="ARBA00004123"/>
    </source>
</evidence>
<dbReference type="GO" id="GO:0005634">
    <property type="term" value="C:nucleus"/>
    <property type="evidence" value="ECO:0007669"/>
    <property type="project" value="UniProtKB-SubCell"/>
</dbReference>
<feature type="region of interest" description="Disordered" evidence="3">
    <location>
        <begin position="346"/>
        <end position="590"/>
    </location>
</feature>
<evidence type="ECO:0000259" key="4">
    <source>
        <dbReference type="Pfam" id="PF13891"/>
    </source>
</evidence>
<dbReference type="AlphaFoldDB" id="A0AA36CQW8"/>
<keyword evidence="2" id="KW-0539">Nucleus</keyword>
<evidence type="ECO:0000256" key="3">
    <source>
        <dbReference type="SAM" id="MobiDB-lite"/>
    </source>
</evidence>
<reference evidence="5" key="1">
    <citation type="submission" date="2023-06" db="EMBL/GenBank/DDBJ databases">
        <authorList>
            <person name="Delattre M."/>
        </authorList>
    </citation>
    <scope>NUCLEOTIDE SEQUENCE</scope>
    <source>
        <strain evidence="5">AF72</strain>
    </source>
</reference>
<comment type="subcellular location">
    <subcellularLocation>
        <location evidence="1">Nucleus</location>
    </subcellularLocation>
</comment>
<feature type="compositionally biased region" description="Low complexity" evidence="3">
    <location>
        <begin position="512"/>
        <end position="526"/>
    </location>
</feature>